<feature type="domain" description="Globin" evidence="9">
    <location>
        <begin position="24"/>
        <end position="172"/>
    </location>
</feature>
<dbReference type="InterPro" id="IPR009050">
    <property type="entry name" value="Globin-like_sf"/>
</dbReference>
<feature type="compositionally biased region" description="Basic and acidic residues" evidence="7">
    <location>
        <begin position="331"/>
        <end position="360"/>
    </location>
</feature>
<keyword evidence="4" id="KW-0479">Metal-binding</keyword>
<feature type="transmembrane region" description="Helical" evidence="8">
    <location>
        <begin position="222"/>
        <end position="245"/>
    </location>
</feature>
<keyword evidence="1 6" id="KW-0813">Transport</keyword>
<comment type="similarity">
    <text evidence="6">Belongs to the globin family.</text>
</comment>
<dbReference type="InterPro" id="IPR012292">
    <property type="entry name" value="Globin/Proto"/>
</dbReference>
<dbReference type="STRING" id="1965070.A0A3S4QJI1"/>
<dbReference type="PANTHER" id="PTHR47217:SF1">
    <property type="entry name" value="GLOBIN-LIKE PROTEIN"/>
    <property type="match status" value="1"/>
</dbReference>
<name>A0A3S4QJI1_9ACAR</name>
<keyword evidence="8" id="KW-0472">Membrane</keyword>
<keyword evidence="11" id="KW-1185">Reference proteome</keyword>
<feature type="compositionally biased region" description="Polar residues" evidence="7">
    <location>
        <begin position="310"/>
        <end position="330"/>
    </location>
</feature>
<accession>A0A3S4QJI1</accession>
<evidence type="ECO:0000259" key="9">
    <source>
        <dbReference type="PROSITE" id="PS01033"/>
    </source>
</evidence>
<evidence type="ECO:0000313" key="10">
    <source>
        <dbReference type="EMBL" id="RWS04272.1"/>
    </source>
</evidence>
<sequence>MSESKKHQSITPVSDIVYPDVMAHLEEEEKKIIREIWKRVRANMNVYASELFLRLFNAHPTYLDMFPSLRDIPRSELKGNIKLIAHGAQVIYTLSAVVNEIENIDVANELLLKIARSHYKRRVMRKMFEHLGEAMLSLLIENLNDKVMNKKAIDVWNKVYEDDFDSLTTEPSTMDMTLSTTDDLIENLETTVSEQITTESENYGEITEETMKTSTSKMMPKAFPIQVIIALIVSVGLVVILFFYFSNESIESKSVSKRKKSYKRDAESEGFESAVNRPAKSSKKEASLHSSQMRQFEMQKQQEFPIPATKTKSSESQAKSVPSLTFQADSPKQEEKPEFESNTDAKENSDSKTEHNDEDG</sequence>
<proteinExistence type="inferred from homology"/>
<dbReference type="PROSITE" id="PS01033">
    <property type="entry name" value="GLOBIN"/>
    <property type="match status" value="1"/>
</dbReference>
<gene>
    <name evidence="10" type="ORF">B4U79_16427</name>
</gene>
<comment type="caution">
    <text evidence="10">The sequence shown here is derived from an EMBL/GenBank/DDBJ whole genome shotgun (WGS) entry which is preliminary data.</text>
</comment>
<dbReference type="InterPro" id="IPR000971">
    <property type="entry name" value="Globin"/>
</dbReference>
<dbReference type="CDD" id="cd01040">
    <property type="entry name" value="Mb-like"/>
    <property type="match status" value="1"/>
</dbReference>
<dbReference type="OrthoDB" id="436496at2759"/>
<evidence type="ECO:0000256" key="7">
    <source>
        <dbReference type="SAM" id="MobiDB-lite"/>
    </source>
</evidence>
<dbReference type="Pfam" id="PF00042">
    <property type="entry name" value="Globin"/>
    <property type="match status" value="1"/>
</dbReference>
<evidence type="ECO:0000256" key="1">
    <source>
        <dbReference type="ARBA" id="ARBA00022448"/>
    </source>
</evidence>
<dbReference type="SUPFAM" id="SSF46458">
    <property type="entry name" value="Globin-like"/>
    <property type="match status" value="1"/>
</dbReference>
<feature type="compositionally biased region" description="Polar residues" evidence="7">
    <location>
        <begin position="288"/>
        <end position="302"/>
    </location>
</feature>
<dbReference type="GO" id="GO:0020037">
    <property type="term" value="F:heme binding"/>
    <property type="evidence" value="ECO:0007669"/>
    <property type="project" value="InterPro"/>
</dbReference>
<reference evidence="10 11" key="1">
    <citation type="journal article" date="2018" name="Gigascience">
        <title>Genomes of trombidid mites reveal novel predicted allergens and laterally-transferred genes associated with secondary metabolism.</title>
        <authorList>
            <person name="Dong X."/>
            <person name="Chaisiri K."/>
            <person name="Xia D."/>
            <person name="Armstrong S.D."/>
            <person name="Fang Y."/>
            <person name="Donnelly M.J."/>
            <person name="Kadowaki T."/>
            <person name="McGarry J.W."/>
            <person name="Darby A.C."/>
            <person name="Makepeace B.L."/>
        </authorList>
    </citation>
    <scope>NUCLEOTIDE SEQUENCE [LARGE SCALE GENOMIC DNA]</scope>
    <source>
        <strain evidence="10">UoL-WK</strain>
    </source>
</reference>
<keyword evidence="2 6" id="KW-0349">Heme</keyword>
<protein>
    <submittedName>
        <fullName evidence="10">Globin-like protein</fullName>
    </submittedName>
</protein>
<evidence type="ECO:0000256" key="6">
    <source>
        <dbReference type="RuleBase" id="RU000356"/>
    </source>
</evidence>
<evidence type="ECO:0000256" key="8">
    <source>
        <dbReference type="SAM" id="Phobius"/>
    </source>
</evidence>
<dbReference type="AlphaFoldDB" id="A0A3S4QJI1"/>
<dbReference type="Gene3D" id="1.10.490.10">
    <property type="entry name" value="Globins"/>
    <property type="match status" value="1"/>
</dbReference>
<dbReference type="GO" id="GO:0005344">
    <property type="term" value="F:oxygen carrier activity"/>
    <property type="evidence" value="ECO:0007669"/>
    <property type="project" value="UniProtKB-KW"/>
</dbReference>
<keyword evidence="8" id="KW-1133">Transmembrane helix</keyword>
<dbReference type="EMBL" id="NCKU01005685">
    <property type="protein sequence ID" value="RWS04272.1"/>
    <property type="molecule type" value="Genomic_DNA"/>
</dbReference>
<dbReference type="Proteomes" id="UP000285301">
    <property type="component" value="Unassembled WGS sequence"/>
</dbReference>
<dbReference type="GO" id="GO:0046872">
    <property type="term" value="F:metal ion binding"/>
    <property type="evidence" value="ECO:0007669"/>
    <property type="project" value="UniProtKB-KW"/>
</dbReference>
<keyword evidence="3 6" id="KW-0561">Oxygen transport</keyword>
<keyword evidence="5" id="KW-0408">Iron</keyword>
<dbReference type="InterPro" id="IPR044399">
    <property type="entry name" value="Mb-like_M"/>
</dbReference>
<organism evidence="10 11">
    <name type="scientific">Dinothrombium tinctorium</name>
    <dbReference type="NCBI Taxonomy" id="1965070"/>
    <lineage>
        <taxon>Eukaryota</taxon>
        <taxon>Metazoa</taxon>
        <taxon>Ecdysozoa</taxon>
        <taxon>Arthropoda</taxon>
        <taxon>Chelicerata</taxon>
        <taxon>Arachnida</taxon>
        <taxon>Acari</taxon>
        <taxon>Acariformes</taxon>
        <taxon>Trombidiformes</taxon>
        <taxon>Prostigmata</taxon>
        <taxon>Anystina</taxon>
        <taxon>Parasitengona</taxon>
        <taxon>Trombidioidea</taxon>
        <taxon>Trombidiidae</taxon>
        <taxon>Dinothrombium</taxon>
    </lineage>
</organism>
<dbReference type="PANTHER" id="PTHR47217">
    <property type="entry name" value="GLOBIN-LIKE PROTEIN"/>
    <property type="match status" value="1"/>
</dbReference>
<evidence type="ECO:0000256" key="3">
    <source>
        <dbReference type="ARBA" id="ARBA00022621"/>
    </source>
</evidence>
<evidence type="ECO:0000256" key="2">
    <source>
        <dbReference type="ARBA" id="ARBA00022617"/>
    </source>
</evidence>
<evidence type="ECO:0000256" key="5">
    <source>
        <dbReference type="ARBA" id="ARBA00023004"/>
    </source>
</evidence>
<evidence type="ECO:0000256" key="4">
    <source>
        <dbReference type="ARBA" id="ARBA00022723"/>
    </source>
</evidence>
<dbReference type="GO" id="GO:0019825">
    <property type="term" value="F:oxygen binding"/>
    <property type="evidence" value="ECO:0007669"/>
    <property type="project" value="InterPro"/>
</dbReference>
<feature type="region of interest" description="Disordered" evidence="7">
    <location>
        <begin position="256"/>
        <end position="360"/>
    </location>
</feature>
<keyword evidence="8" id="KW-0812">Transmembrane</keyword>
<evidence type="ECO:0000313" key="11">
    <source>
        <dbReference type="Proteomes" id="UP000285301"/>
    </source>
</evidence>